<gene>
    <name evidence="4" type="ORF">WMY93_019260</name>
</gene>
<feature type="signal peptide" evidence="2">
    <location>
        <begin position="1"/>
        <end position="22"/>
    </location>
</feature>
<keyword evidence="5" id="KW-1185">Reference proteome</keyword>
<feature type="chain" id="PRO_5043900697" description="C-type lectin domain-containing protein" evidence="2">
    <location>
        <begin position="23"/>
        <end position="322"/>
    </location>
</feature>
<keyword evidence="2" id="KW-0732">Signal</keyword>
<dbReference type="InterPro" id="IPR001304">
    <property type="entry name" value="C-type_lectin-like"/>
</dbReference>
<dbReference type="AlphaFoldDB" id="A0AAW0NNJ0"/>
<feature type="domain" description="C-type lectin" evidence="3">
    <location>
        <begin position="36"/>
        <end position="156"/>
    </location>
</feature>
<accession>A0AAW0NNJ0</accession>
<dbReference type="SUPFAM" id="SSF56436">
    <property type="entry name" value="C-type lectin-like"/>
    <property type="match status" value="2"/>
</dbReference>
<reference evidence="5" key="1">
    <citation type="submission" date="2024-04" db="EMBL/GenBank/DDBJ databases">
        <title>Salinicola lusitanus LLJ914,a marine bacterium isolated from the Okinawa Trough.</title>
        <authorList>
            <person name="Li J."/>
        </authorList>
    </citation>
    <scope>NUCLEOTIDE SEQUENCE [LARGE SCALE GENOMIC DNA]</scope>
</reference>
<evidence type="ECO:0000256" key="2">
    <source>
        <dbReference type="SAM" id="SignalP"/>
    </source>
</evidence>
<protein>
    <recommendedName>
        <fullName evidence="3">C-type lectin domain-containing protein</fullName>
    </recommendedName>
</protein>
<evidence type="ECO:0000259" key="3">
    <source>
        <dbReference type="PROSITE" id="PS50041"/>
    </source>
</evidence>
<sequence>MGLTLLIIIATAGLSMLKLQSATLEKRFTPIIKFVTFSAGQSYCRKDYDDLPTIENQQENEVFIAEALSSSYYAYYADSYAANSNYDISVWLGLYDDMNNWTWSLNEAAFDNNLNFNNWAQSEPQLSVVAKICVFMDPSGLWFDDLCTKILPAVCFYEPGPAQYILVTTPMTWDEAQLYCKSSYTDLVSVRDLTENGDVSTLLTTSTAWIGLYRQGWGQWSDQTPLTFNNFRQEDLALDQTSSVAVKCAVASIFSGLWKKVPYDPSTCPDDISSSPDDHSTSPDDPSTCPDDPSTCPDDPNTCPDDPNTCPDDHSTCQCYPQ</sequence>
<proteinExistence type="predicted"/>
<dbReference type="Pfam" id="PF00059">
    <property type="entry name" value="Lectin_C"/>
    <property type="match status" value="2"/>
</dbReference>
<dbReference type="PANTHER" id="PTHR45784:SF3">
    <property type="entry name" value="C-TYPE LECTIN DOMAIN FAMILY 4 MEMBER K-LIKE-RELATED"/>
    <property type="match status" value="1"/>
</dbReference>
<feature type="region of interest" description="Disordered" evidence="1">
    <location>
        <begin position="268"/>
        <end position="307"/>
    </location>
</feature>
<feature type="compositionally biased region" description="Low complexity" evidence="1">
    <location>
        <begin position="283"/>
        <end position="307"/>
    </location>
</feature>
<dbReference type="Proteomes" id="UP001460270">
    <property type="component" value="Unassembled WGS sequence"/>
</dbReference>
<dbReference type="EMBL" id="JBBPFD010000014">
    <property type="protein sequence ID" value="KAK7898407.1"/>
    <property type="molecule type" value="Genomic_DNA"/>
</dbReference>
<evidence type="ECO:0000313" key="4">
    <source>
        <dbReference type="EMBL" id="KAK7898407.1"/>
    </source>
</evidence>
<dbReference type="SMART" id="SM00034">
    <property type="entry name" value="CLECT"/>
    <property type="match status" value="2"/>
</dbReference>
<evidence type="ECO:0000313" key="5">
    <source>
        <dbReference type="Proteomes" id="UP001460270"/>
    </source>
</evidence>
<feature type="domain" description="C-type lectin" evidence="3">
    <location>
        <begin position="164"/>
        <end position="259"/>
    </location>
</feature>
<organism evidence="4 5">
    <name type="scientific">Mugilogobius chulae</name>
    <name type="common">yellowstripe goby</name>
    <dbReference type="NCBI Taxonomy" id="88201"/>
    <lineage>
        <taxon>Eukaryota</taxon>
        <taxon>Metazoa</taxon>
        <taxon>Chordata</taxon>
        <taxon>Craniata</taxon>
        <taxon>Vertebrata</taxon>
        <taxon>Euteleostomi</taxon>
        <taxon>Actinopterygii</taxon>
        <taxon>Neopterygii</taxon>
        <taxon>Teleostei</taxon>
        <taxon>Neoteleostei</taxon>
        <taxon>Acanthomorphata</taxon>
        <taxon>Gobiaria</taxon>
        <taxon>Gobiiformes</taxon>
        <taxon>Gobioidei</taxon>
        <taxon>Gobiidae</taxon>
        <taxon>Gobionellinae</taxon>
        <taxon>Mugilogobius</taxon>
    </lineage>
</organism>
<dbReference type="InterPro" id="IPR016186">
    <property type="entry name" value="C-type_lectin-like/link_sf"/>
</dbReference>
<name>A0AAW0NNJ0_9GOBI</name>
<dbReference type="PROSITE" id="PS50041">
    <property type="entry name" value="C_TYPE_LECTIN_2"/>
    <property type="match status" value="2"/>
</dbReference>
<comment type="caution">
    <text evidence="4">The sequence shown here is derived from an EMBL/GenBank/DDBJ whole genome shotgun (WGS) entry which is preliminary data.</text>
</comment>
<dbReference type="PANTHER" id="PTHR45784">
    <property type="entry name" value="C-TYPE LECTIN DOMAIN FAMILY 20 MEMBER A-RELATED"/>
    <property type="match status" value="1"/>
</dbReference>
<dbReference type="InterPro" id="IPR016187">
    <property type="entry name" value="CTDL_fold"/>
</dbReference>
<dbReference type="Gene3D" id="3.10.100.10">
    <property type="entry name" value="Mannose-Binding Protein A, subunit A"/>
    <property type="match status" value="2"/>
</dbReference>
<evidence type="ECO:0000256" key="1">
    <source>
        <dbReference type="SAM" id="MobiDB-lite"/>
    </source>
</evidence>